<keyword evidence="4" id="KW-0378">Hydrolase</keyword>
<feature type="transmembrane region" description="Helical" evidence="2">
    <location>
        <begin position="96"/>
        <end position="115"/>
    </location>
</feature>
<proteinExistence type="predicted"/>
<feature type="region of interest" description="Disordered" evidence="1">
    <location>
        <begin position="506"/>
        <end position="525"/>
    </location>
</feature>
<dbReference type="SUPFAM" id="SSF53474">
    <property type="entry name" value="alpha/beta-Hydrolases"/>
    <property type="match status" value="1"/>
</dbReference>
<organism evidence="4 5">
    <name type="scientific">Jimgerdemannia flammicorona</name>
    <dbReference type="NCBI Taxonomy" id="994334"/>
    <lineage>
        <taxon>Eukaryota</taxon>
        <taxon>Fungi</taxon>
        <taxon>Fungi incertae sedis</taxon>
        <taxon>Mucoromycota</taxon>
        <taxon>Mucoromycotina</taxon>
        <taxon>Endogonomycetes</taxon>
        <taxon>Endogonales</taxon>
        <taxon>Endogonaceae</taxon>
        <taxon>Jimgerdemannia</taxon>
    </lineage>
</organism>
<evidence type="ECO:0000256" key="1">
    <source>
        <dbReference type="SAM" id="MobiDB-lite"/>
    </source>
</evidence>
<dbReference type="PANTHER" id="PTHR45856">
    <property type="entry name" value="ALPHA/BETA-HYDROLASES SUPERFAMILY PROTEIN"/>
    <property type="match status" value="1"/>
</dbReference>
<dbReference type="Proteomes" id="UP000274822">
    <property type="component" value="Unassembled WGS sequence"/>
</dbReference>
<name>A0A433QP08_9FUNG</name>
<sequence length="610" mass="68064">MSEKRRSNGVSSAKQQHVHDVSRLARRHVTQVTSTEADGSTTIQHLIGLVPKRDSNSNHPYIRYALRTYRNLFLTFLFNWNMIFTMPFNTVLLLTVYPGLVIGLLILELMFWLLMDRFGGNALISGWSDKFGGGSPHFFSSPETKRLVTVTIPTLGNAAPVLDAHPAMQLRTFDLSIAQTLLILSALIYERDDAKVQEAFQMYASDPERDLIDFNDQKQHPAERRLKCLISESELTIKRQAREWGLDFSGVSELKSLGGPFAGIFWSTRSNFIVITFKGTTPTNYDEFLVDANIQRKDARSFLYGDVHEGFYDSLFPCLGGSKSSDTRNPYGAILSAIHSTAALIQRFHCDQNPGAPSRPVNIWVTGHSLGAALATALYARFLKSPRDLDPNMCVLRSGYLFGTPAIGDSDFAAHFASDSNAPYDAQTTLWRIVNGSDIICRLPPGVDDPSISMYFARQSIFNFAHVGLEVLLEGRPGKIRKPTVVPSAYQPSVDVTVVLGAYGDGKEDPDDDGAVGSPDNFDDSDDEDEIIHAAGTSSSHTIIGRKEPIWWLRFIERHLGANPIKTLESLYPSFFHNHLPYRYFDSLKRAREYVVKDEGPTVIKPNKTD</sequence>
<dbReference type="EMBL" id="RBNJ01002876">
    <property type="protein sequence ID" value="RUS31515.1"/>
    <property type="molecule type" value="Genomic_DNA"/>
</dbReference>
<dbReference type="PANTHER" id="PTHR45856:SF24">
    <property type="entry name" value="FUNGAL LIPASE-LIKE DOMAIN-CONTAINING PROTEIN"/>
    <property type="match status" value="1"/>
</dbReference>
<keyword evidence="5" id="KW-1185">Reference proteome</keyword>
<keyword evidence="2" id="KW-1133">Transmembrane helix</keyword>
<dbReference type="GO" id="GO:0006629">
    <property type="term" value="P:lipid metabolic process"/>
    <property type="evidence" value="ECO:0007669"/>
    <property type="project" value="InterPro"/>
</dbReference>
<dbReference type="GO" id="GO:0016787">
    <property type="term" value="F:hydrolase activity"/>
    <property type="evidence" value="ECO:0007669"/>
    <property type="project" value="UniProtKB-KW"/>
</dbReference>
<dbReference type="Gene3D" id="3.40.50.1820">
    <property type="entry name" value="alpha/beta hydrolase"/>
    <property type="match status" value="1"/>
</dbReference>
<dbReference type="InterPro" id="IPR002921">
    <property type="entry name" value="Fungal_lipase-type"/>
</dbReference>
<dbReference type="Pfam" id="PF01764">
    <property type="entry name" value="Lipase_3"/>
    <property type="match status" value="1"/>
</dbReference>
<protein>
    <submittedName>
        <fullName evidence="4">Alpha/Beta hydrolase protein</fullName>
    </submittedName>
</protein>
<dbReference type="InterPro" id="IPR051218">
    <property type="entry name" value="Sec_MonoDiacylglyc_Lipase"/>
</dbReference>
<dbReference type="InterPro" id="IPR029058">
    <property type="entry name" value="AB_hydrolase_fold"/>
</dbReference>
<keyword evidence="2" id="KW-0812">Transmembrane</keyword>
<feature type="domain" description="Fungal lipase-type" evidence="3">
    <location>
        <begin position="274"/>
        <end position="445"/>
    </location>
</feature>
<feature type="region of interest" description="Disordered" evidence="1">
    <location>
        <begin position="1"/>
        <end position="21"/>
    </location>
</feature>
<dbReference type="CDD" id="cd00519">
    <property type="entry name" value="Lipase_3"/>
    <property type="match status" value="1"/>
</dbReference>
<gene>
    <name evidence="4" type="ORF">BC938DRAFT_477667</name>
</gene>
<evidence type="ECO:0000313" key="4">
    <source>
        <dbReference type="EMBL" id="RUS31515.1"/>
    </source>
</evidence>
<evidence type="ECO:0000313" key="5">
    <source>
        <dbReference type="Proteomes" id="UP000274822"/>
    </source>
</evidence>
<comment type="caution">
    <text evidence="4">The sequence shown here is derived from an EMBL/GenBank/DDBJ whole genome shotgun (WGS) entry which is preliminary data.</text>
</comment>
<keyword evidence="2" id="KW-0472">Membrane</keyword>
<evidence type="ECO:0000259" key="3">
    <source>
        <dbReference type="Pfam" id="PF01764"/>
    </source>
</evidence>
<reference evidence="4 5" key="1">
    <citation type="journal article" date="2018" name="New Phytol.">
        <title>Phylogenomics of Endogonaceae and evolution of mycorrhizas within Mucoromycota.</title>
        <authorList>
            <person name="Chang Y."/>
            <person name="Desiro A."/>
            <person name="Na H."/>
            <person name="Sandor L."/>
            <person name="Lipzen A."/>
            <person name="Clum A."/>
            <person name="Barry K."/>
            <person name="Grigoriev I.V."/>
            <person name="Martin F.M."/>
            <person name="Stajich J.E."/>
            <person name="Smith M.E."/>
            <person name="Bonito G."/>
            <person name="Spatafora J.W."/>
        </authorList>
    </citation>
    <scope>NUCLEOTIDE SEQUENCE [LARGE SCALE GENOMIC DNA]</scope>
    <source>
        <strain evidence="4 5">AD002</strain>
    </source>
</reference>
<accession>A0A433QP08</accession>
<dbReference type="AlphaFoldDB" id="A0A433QP08"/>
<evidence type="ECO:0000256" key="2">
    <source>
        <dbReference type="SAM" id="Phobius"/>
    </source>
</evidence>